<evidence type="ECO:0000313" key="2">
    <source>
        <dbReference type="Proteomes" id="UP001597337"/>
    </source>
</evidence>
<organism evidence="1 2">
    <name type="scientific">Thiorhodococcus fuscus</name>
    <dbReference type="NCBI Taxonomy" id="527200"/>
    <lineage>
        <taxon>Bacteria</taxon>
        <taxon>Pseudomonadati</taxon>
        <taxon>Pseudomonadota</taxon>
        <taxon>Gammaproteobacteria</taxon>
        <taxon>Chromatiales</taxon>
        <taxon>Chromatiaceae</taxon>
        <taxon>Thiorhodococcus</taxon>
    </lineage>
</organism>
<proteinExistence type="predicted"/>
<comment type="caution">
    <text evidence="1">The sequence shown here is derived from an EMBL/GenBank/DDBJ whole genome shotgun (WGS) entry which is preliminary data.</text>
</comment>
<name>A0ABW4YBA2_9GAMM</name>
<dbReference type="EMBL" id="JBHUHX010000045">
    <property type="protein sequence ID" value="MFD2113180.1"/>
    <property type="molecule type" value="Genomic_DNA"/>
</dbReference>
<evidence type="ECO:0000313" key="1">
    <source>
        <dbReference type="EMBL" id="MFD2113180.1"/>
    </source>
</evidence>
<protein>
    <submittedName>
        <fullName evidence="1">Beta strand repeat-containing protein</fullName>
    </submittedName>
</protein>
<accession>A0ABW4YBA2</accession>
<sequence length="1248" mass="125234">REALIAKTGAAEEFTSHLDTVEENNAYAADPSDAVDWLAGVTDADSAAAASGAIDGVIQGIVDGEVSPGQTFTLTTGQDVSGVLIGSDGTTSTDGNDTFNAAPYNLLGDYANTLQSFDALDGGKGDDVLNIFVGSSGENASQVGTVQNIETINIYNTEAADDLTYFFGGSGGFDASKFVGAQEIWQIDGATSVDKVASDNTLGFRNLDIVGSADVGLTINMAAGETTLNAVLDNATTIDDGSGGQSGSVAVDINGANTINVSGDFTYESETACGNPVTLDAYAKLAASVASGDTLTLNTEVDVMLVPTEGVGGSGGFSFEVLDASASDADIFLMKTAATSGSGAIHTIITGAGNDEIGGSGGVISNATAAQGVTLATNGGDDTVELDNDGSGTTSIDLGEGDNTLTISGTSKTLEITAGAGADTLTFEGSGGTGFQDMGTVETTSVDVNLGAGDDSVTFDDFGMSDLGATWVIDGGEGDNDVTLNVDADQVFQPTDYTALTERLVNFNELTLVDQGASGSGQTYIVDADRMTGYERFGFDDNATSGGGDYRILNVEDQVITLDGHADGSGSGVSSTVTVVDAGFEAASGTTDLTQAEIADGGSDSYDSVTSYGGTVSVGVKGGDAYDPATVVAYANALNLEVAVNGYATADGDFKTLDVALNSTILYDSVCPDADETGVVGSNFAFRAPGMSMTGSSNSTQTNDVSVAELTTLTLTGTGTAEVVGGGKLATIDASGLTAIAWDATDKKVVAGSGLTFATQNAALAETIKLSGGLDSVTYDEIGSGSGDFGSTVFKTDVIEGFTLVEDADAEGTVDKTLSDSFVLGGDYSVTELTSKQKSDIASLSLGNKLDYLAQLDATDDALYIFGDSGNTYIFGDLVNGTNGVVDDTDLLVKFAGGVDEELLASLLTVPTVAVDGVGNLAKYDLEDTAANLAGANATVLDGARNITASTDATVSEAGTIVDATNSGSMEYDVSDTLSNLLGVAADGTTPGSDELASSKIASTITITAELTANDEEVTFTGLTSETATPASDASAIDFVDNEATLSQTELAAISTASITLTDADVITVNSVIMSGGDFSEAAAIDLLNNNDVISFSGGSAAINAANYKDVFNTQGVAATSTDTISVTADGTSTLIATDAIDVFTLVAADASNFDSIAGLSTSDKLNVLAADGSTAGSYLAGPAATGVNVVGDVDTAGEWYFAGDTLTYWNAAANAGAGAAVSIELTGVATVSASNQGVFSITGLDGV</sequence>
<keyword evidence="2" id="KW-1185">Reference proteome</keyword>
<feature type="non-terminal residue" evidence="1">
    <location>
        <position position="1"/>
    </location>
</feature>
<gene>
    <name evidence="1" type="ORF">ACFSJC_15120</name>
</gene>
<dbReference type="RefSeq" id="WP_386027884.1">
    <property type="nucleotide sequence ID" value="NZ_JBHUHX010000045.1"/>
</dbReference>
<dbReference type="Proteomes" id="UP001597337">
    <property type="component" value="Unassembled WGS sequence"/>
</dbReference>
<reference evidence="2" key="1">
    <citation type="journal article" date="2019" name="Int. J. Syst. Evol. Microbiol.">
        <title>The Global Catalogue of Microorganisms (GCM) 10K type strain sequencing project: providing services to taxonomists for standard genome sequencing and annotation.</title>
        <authorList>
            <consortium name="The Broad Institute Genomics Platform"/>
            <consortium name="The Broad Institute Genome Sequencing Center for Infectious Disease"/>
            <person name="Wu L."/>
            <person name="Ma J."/>
        </authorList>
    </citation>
    <scope>NUCLEOTIDE SEQUENCE [LARGE SCALE GENOMIC DNA]</scope>
    <source>
        <strain evidence="2">KACC 12597</strain>
    </source>
</reference>